<gene>
    <name evidence="1" type="ORF">G2W53_027485</name>
</gene>
<dbReference type="Proteomes" id="UP000634136">
    <property type="component" value="Unassembled WGS sequence"/>
</dbReference>
<sequence length="20" mass="2304">MAATCEREKLQLGPLCLLWK</sequence>
<name>A0A834THS0_9FABA</name>
<dbReference type="AlphaFoldDB" id="A0A834THS0"/>
<comment type="caution">
    <text evidence="1">The sequence shown here is derived from an EMBL/GenBank/DDBJ whole genome shotgun (WGS) entry which is preliminary data.</text>
</comment>
<reference evidence="1" key="1">
    <citation type="submission" date="2020-09" db="EMBL/GenBank/DDBJ databases">
        <title>Genome-Enabled Discovery of Anthraquinone Biosynthesis in Senna tora.</title>
        <authorList>
            <person name="Kang S.-H."/>
            <person name="Pandey R.P."/>
            <person name="Lee C.-M."/>
            <person name="Sim J.-S."/>
            <person name="Jeong J.-T."/>
            <person name="Choi B.-S."/>
            <person name="Jung M."/>
            <person name="Ginzburg D."/>
            <person name="Zhao K."/>
            <person name="Won S.Y."/>
            <person name="Oh T.-J."/>
            <person name="Yu Y."/>
            <person name="Kim N.-H."/>
            <person name="Lee O.R."/>
            <person name="Lee T.-H."/>
            <person name="Bashyal P."/>
            <person name="Kim T.-S."/>
            <person name="Lee W.-H."/>
            <person name="Kawkins C."/>
            <person name="Kim C.-K."/>
            <person name="Kim J.S."/>
            <person name="Ahn B.O."/>
            <person name="Rhee S.Y."/>
            <person name="Sohng J.K."/>
        </authorList>
    </citation>
    <scope>NUCLEOTIDE SEQUENCE</scope>
    <source>
        <tissue evidence="1">Leaf</tissue>
    </source>
</reference>
<organism evidence="1 2">
    <name type="scientific">Senna tora</name>
    <dbReference type="NCBI Taxonomy" id="362788"/>
    <lineage>
        <taxon>Eukaryota</taxon>
        <taxon>Viridiplantae</taxon>
        <taxon>Streptophyta</taxon>
        <taxon>Embryophyta</taxon>
        <taxon>Tracheophyta</taxon>
        <taxon>Spermatophyta</taxon>
        <taxon>Magnoliopsida</taxon>
        <taxon>eudicotyledons</taxon>
        <taxon>Gunneridae</taxon>
        <taxon>Pentapetalae</taxon>
        <taxon>rosids</taxon>
        <taxon>fabids</taxon>
        <taxon>Fabales</taxon>
        <taxon>Fabaceae</taxon>
        <taxon>Caesalpinioideae</taxon>
        <taxon>Cassia clade</taxon>
        <taxon>Senna</taxon>
    </lineage>
</organism>
<evidence type="ECO:0000313" key="2">
    <source>
        <dbReference type="Proteomes" id="UP000634136"/>
    </source>
</evidence>
<evidence type="ECO:0000313" key="1">
    <source>
        <dbReference type="EMBL" id="KAF7822030.1"/>
    </source>
</evidence>
<keyword evidence="2" id="KW-1185">Reference proteome</keyword>
<protein>
    <submittedName>
        <fullName evidence="1">Uncharacterized protein</fullName>
    </submittedName>
</protein>
<proteinExistence type="predicted"/>
<accession>A0A834THS0</accession>
<dbReference type="EMBL" id="JAAIUW010000008">
    <property type="protein sequence ID" value="KAF7822030.1"/>
    <property type="molecule type" value="Genomic_DNA"/>
</dbReference>